<evidence type="ECO:0000256" key="2">
    <source>
        <dbReference type="ARBA" id="ARBA00023242"/>
    </source>
</evidence>
<feature type="domain" description="Zn(2)-C6 fungal-type" evidence="3">
    <location>
        <begin position="47"/>
        <end position="78"/>
    </location>
</feature>
<dbReference type="Pfam" id="PF00172">
    <property type="entry name" value="Zn_clus"/>
    <property type="match status" value="2"/>
</dbReference>
<name>A0A7S4JTH2_GUITH</name>
<gene>
    <name evidence="4" type="ORF">GTHE00462_LOCUS7309</name>
</gene>
<dbReference type="SMART" id="SM00066">
    <property type="entry name" value="GAL4"/>
    <property type="match status" value="2"/>
</dbReference>
<keyword evidence="2" id="KW-0539">Nucleus</keyword>
<reference evidence="4" key="1">
    <citation type="submission" date="2021-01" db="EMBL/GenBank/DDBJ databases">
        <authorList>
            <person name="Corre E."/>
            <person name="Pelletier E."/>
            <person name="Niang G."/>
            <person name="Scheremetjew M."/>
            <person name="Finn R."/>
            <person name="Kale V."/>
            <person name="Holt S."/>
            <person name="Cochrane G."/>
            <person name="Meng A."/>
            <person name="Brown T."/>
            <person name="Cohen L."/>
        </authorList>
    </citation>
    <scope>NUCLEOTIDE SEQUENCE</scope>
    <source>
        <strain evidence="4">CCMP 2712</strain>
    </source>
</reference>
<accession>A0A7S4JTH2</accession>
<dbReference type="InterPro" id="IPR001138">
    <property type="entry name" value="Zn2Cys6_DnaBD"/>
</dbReference>
<dbReference type="SUPFAM" id="SSF57701">
    <property type="entry name" value="Zn2/Cys6 DNA-binding domain"/>
    <property type="match status" value="2"/>
</dbReference>
<dbReference type="AlphaFoldDB" id="A0A7S4JTH2"/>
<dbReference type="PROSITE" id="PS50048">
    <property type="entry name" value="ZN2_CY6_FUNGAL_2"/>
    <property type="match status" value="2"/>
</dbReference>
<evidence type="ECO:0000256" key="1">
    <source>
        <dbReference type="ARBA" id="ARBA00022723"/>
    </source>
</evidence>
<dbReference type="GO" id="GO:0009267">
    <property type="term" value="P:cellular response to starvation"/>
    <property type="evidence" value="ECO:0007669"/>
    <property type="project" value="TreeGrafter"/>
</dbReference>
<dbReference type="PANTHER" id="PTHR47659">
    <property type="entry name" value="ZN(II)2CYS6 TRANSCRIPTION FACTOR (EUROFUNG)-RELATED"/>
    <property type="match status" value="1"/>
</dbReference>
<dbReference type="CDD" id="cd00067">
    <property type="entry name" value="GAL4"/>
    <property type="match status" value="2"/>
</dbReference>
<keyword evidence="1" id="KW-0479">Metal-binding</keyword>
<dbReference type="EMBL" id="HBKN01009294">
    <property type="protein sequence ID" value="CAE2272730.1"/>
    <property type="molecule type" value="Transcribed_RNA"/>
</dbReference>
<sequence>MAMSVETRLREPGQTWELNLMTWLEIPSEEEDVKERERSSNSRAKKACDSCRMLKLKCDDEEPCSRCLQAGRGSSCVRSVSSQPVRCRLKGLLACSACRQAKARCDEFRPCARCVKLNRGDRCSEDGTIVPRSGKKLGWMEEEKREGWEEQLMQYVKDARMEEMLLCDGLQVVERPLPFVDRTLSFDKPSGIRGRMNAMGWPEFVLARHWEFGFSEEHLMRVFTSLPPYLEQVAKRAMEALECLYHARQVQQQAMLCGMEEEEAADLGPMHVECEMMNQTERMGWLLQGFTPSCMRRKVVLTNSGMGRVTGMHVEEFLARVANRELPVFATELNFFCYVMYSSLMHATSSTRQLTVFSRIPDLSEGGGRATMVKMVQERCLDWRGRLTGMRSYFCPVTKEEFDCLYQNEPRRFRPLAWVLGDDRSYDQLMSDFPSDYAKDEVIANMAATEQGQRKLYRLAEELERLYAPLVAQAQKIKSNLVMK</sequence>
<dbReference type="Gene3D" id="4.10.240.10">
    <property type="entry name" value="Zn(2)-C6 fungal-type DNA-binding domain"/>
    <property type="match status" value="2"/>
</dbReference>
<dbReference type="GO" id="GO:0000981">
    <property type="term" value="F:DNA-binding transcription factor activity, RNA polymerase II-specific"/>
    <property type="evidence" value="ECO:0007669"/>
    <property type="project" value="InterPro"/>
</dbReference>
<dbReference type="PROSITE" id="PS00463">
    <property type="entry name" value="ZN2_CY6_FUNGAL_1"/>
    <property type="match status" value="2"/>
</dbReference>
<dbReference type="InterPro" id="IPR036864">
    <property type="entry name" value="Zn2-C6_fun-type_DNA-bd_sf"/>
</dbReference>
<dbReference type="InterPro" id="IPR050335">
    <property type="entry name" value="ERT1_acuK_gluconeogen_tf"/>
</dbReference>
<dbReference type="GO" id="GO:0000977">
    <property type="term" value="F:RNA polymerase II transcription regulatory region sequence-specific DNA binding"/>
    <property type="evidence" value="ECO:0007669"/>
    <property type="project" value="TreeGrafter"/>
</dbReference>
<evidence type="ECO:0000313" key="4">
    <source>
        <dbReference type="EMBL" id="CAE2272730.1"/>
    </source>
</evidence>
<dbReference type="GO" id="GO:0005634">
    <property type="term" value="C:nucleus"/>
    <property type="evidence" value="ECO:0007669"/>
    <property type="project" value="TreeGrafter"/>
</dbReference>
<evidence type="ECO:0000259" key="3">
    <source>
        <dbReference type="PROSITE" id="PS50048"/>
    </source>
</evidence>
<proteinExistence type="predicted"/>
<dbReference type="GO" id="GO:0008270">
    <property type="term" value="F:zinc ion binding"/>
    <property type="evidence" value="ECO:0007669"/>
    <property type="project" value="InterPro"/>
</dbReference>
<protein>
    <recommendedName>
        <fullName evidence="3">Zn(2)-C6 fungal-type domain-containing protein</fullName>
    </recommendedName>
</protein>
<dbReference type="PANTHER" id="PTHR47659:SF1">
    <property type="entry name" value="TRANSCRIPTION ACTIVATOR OF GLUCONEOGENESIS ERT1"/>
    <property type="match status" value="1"/>
</dbReference>
<feature type="domain" description="Zn(2)-C6 fungal-type" evidence="3">
    <location>
        <begin position="94"/>
        <end position="125"/>
    </location>
</feature>
<organism evidence="4">
    <name type="scientific">Guillardia theta</name>
    <name type="common">Cryptophyte</name>
    <name type="synonym">Cryptomonas phi</name>
    <dbReference type="NCBI Taxonomy" id="55529"/>
    <lineage>
        <taxon>Eukaryota</taxon>
        <taxon>Cryptophyceae</taxon>
        <taxon>Pyrenomonadales</taxon>
        <taxon>Geminigeraceae</taxon>
        <taxon>Guillardia</taxon>
    </lineage>
</organism>